<dbReference type="InterPro" id="IPR002756">
    <property type="entry name" value="MfnF"/>
</dbReference>
<reference evidence="2 3" key="1">
    <citation type="journal article" date="2015" name="Int. J. Syst. Evol. Microbiol.">
        <title>Burkholderia monticola sp. nov., isolated from mountain soil.</title>
        <authorList>
            <person name="Baek I."/>
            <person name="Seo B."/>
            <person name="Lee I."/>
            <person name="Yi H."/>
            <person name="Chun J."/>
        </authorList>
    </citation>
    <scope>NUCLEOTIDE SEQUENCE [LARGE SCALE GENOMIC DNA]</scope>
    <source>
        <strain evidence="2 3">JC2948</strain>
    </source>
</reference>
<comment type="caution">
    <text evidence="2">The sequence shown here is derived from an EMBL/GenBank/DDBJ whole genome shotgun (WGS) entry which is preliminary data.</text>
</comment>
<dbReference type="AlphaFoldDB" id="A0A149PES4"/>
<keyword evidence="3" id="KW-1185">Reference proteome</keyword>
<dbReference type="InterPro" id="IPR043129">
    <property type="entry name" value="ATPase_NBD"/>
</dbReference>
<dbReference type="NCBIfam" id="TIGR03123">
    <property type="entry name" value="one_C_unchar_1"/>
    <property type="match status" value="1"/>
</dbReference>
<proteinExistence type="predicted"/>
<dbReference type="Gene3D" id="3.30.420.40">
    <property type="match status" value="1"/>
</dbReference>
<name>A0A149PES4_9BURK</name>
<dbReference type="Proteomes" id="UP000075613">
    <property type="component" value="Unassembled WGS sequence"/>
</dbReference>
<protein>
    <submittedName>
        <fullName evidence="2">H4MPT-linked C1 transfer pathway protein</fullName>
    </submittedName>
</protein>
<dbReference type="OrthoDB" id="1792672at2"/>
<accession>A0A149PES4</accession>
<feature type="domain" description="Hydantoinase A/oxoprolinase" evidence="1">
    <location>
        <begin position="71"/>
        <end position="315"/>
    </location>
</feature>
<dbReference type="RefSeq" id="WP_062134735.1">
    <property type="nucleotide sequence ID" value="NZ_LRBG01000038.1"/>
</dbReference>
<gene>
    <name evidence="2" type="ORF">CI15_28470</name>
</gene>
<organism evidence="2 3">
    <name type="scientific">Paraburkholderia monticola</name>
    <dbReference type="NCBI Taxonomy" id="1399968"/>
    <lineage>
        <taxon>Bacteria</taxon>
        <taxon>Pseudomonadati</taxon>
        <taxon>Pseudomonadota</taxon>
        <taxon>Betaproteobacteria</taxon>
        <taxon>Burkholderiales</taxon>
        <taxon>Burkholderiaceae</taxon>
        <taxon>Paraburkholderia</taxon>
    </lineage>
</organism>
<dbReference type="Pfam" id="PF01968">
    <property type="entry name" value="Hydantoinase_A"/>
    <property type="match status" value="1"/>
</dbReference>
<dbReference type="InterPro" id="IPR002821">
    <property type="entry name" value="Hydantoinase_A"/>
</dbReference>
<dbReference type="STRING" id="1399968.CI15_28470"/>
<dbReference type="Gene3D" id="3.30.420.190">
    <property type="entry name" value="conserved archaeal protein q6m145"/>
    <property type="match status" value="1"/>
</dbReference>
<dbReference type="GO" id="GO:0016787">
    <property type="term" value="F:hydrolase activity"/>
    <property type="evidence" value="ECO:0007669"/>
    <property type="project" value="InterPro"/>
</dbReference>
<evidence type="ECO:0000259" key="1">
    <source>
        <dbReference type="Pfam" id="PF01968"/>
    </source>
</evidence>
<evidence type="ECO:0000313" key="2">
    <source>
        <dbReference type="EMBL" id="KXU83539.1"/>
    </source>
</evidence>
<dbReference type="SUPFAM" id="SSF53067">
    <property type="entry name" value="Actin-like ATPase domain"/>
    <property type="match status" value="1"/>
</dbReference>
<evidence type="ECO:0000313" key="3">
    <source>
        <dbReference type="Proteomes" id="UP000075613"/>
    </source>
</evidence>
<dbReference type="EMBL" id="LRBG01000038">
    <property type="protein sequence ID" value="KXU83539.1"/>
    <property type="molecule type" value="Genomic_DNA"/>
</dbReference>
<sequence>MSAADSAPTARFGWDVGGAHVKVSLADASGAVLDVAQWACPLWQGLDHLHRTIDLVFARWPQARTAAAHHAVTMTGEMVDLFEDRAAGVRAIVAALAERLGASLRFYAGDAGWLAATDCAAGWRQVASANWLATASWVATRMVNALLVDIGSTTTDIIPIVDGRVAALGMTDAGRLATGELVYHGVVRTPLCGVAHRIEFGGAMLNVMNEWFATTADVYRLTGELDPQHDVQPSADQGPKTQAASRARLARMIGHDAHDASDLEWLQFARRWRALQLREIGANLLRVVAAHPTLAAVPLVGAGCGRFLAAALARDEARGYVDFGALAGVPDALAAWAATCAPSVAVALLAVHEGGSQRHRARGVSARAA</sequence>